<evidence type="ECO:0008006" key="4">
    <source>
        <dbReference type="Google" id="ProtNLM"/>
    </source>
</evidence>
<feature type="transmembrane region" description="Helical" evidence="1">
    <location>
        <begin position="194"/>
        <end position="212"/>
    </location>
</feature>
<feature type="transmembrane region" description="Helical" evidence="1">
    <location>
        <begin position="128"/>
        <end position="151"/>
    </location>
</feature>
<accession>A0A923SUM0</accession>
<feature type="transmembrane region" description="Helical" evidence="1">
    <location>
        <begin position="60"/>
        <end position="77"/>
    </location>
</feature>
<dbReference type="RefSeq" id="WP_187301683.1">
    <property type="nucleotide sequence ID" value="NZ_JACRYT010000001.1"/>
</dbReference>
<protein>
    <recommendedName>
        <fullName evidence="4">ABC-2 family transporter protein</fullName>
    </recommendedName>
</protein>
<dbReference type="Proteomes" id="UP000602647">
    <property type="component" value="Unassembled WGS sequence"/>
</dbReference>
<evidence type="ECO:0000313" key="3">
    <source>
        <dbReference type="Proteomes" id="UP000602647"/>
    </source>
</evidence>
<feature type="transmembrane region" description="Helical" evidence="1">
    <location>
        <begin position="163"/>
        <end position="182"/>
    </location>
</feature>
<organism evidence="2 3">
    <name type="scientific">Zhenpiania hominis</name>
    <dbReference type="NCBI Taxonomy" id="2763644"/>
    <lineage>
        <taxon>Bacteria</taxon>
        <taxon>Bacillati</taxon>
        <taxon>Bacillota</taxon>
        <taxon>Clostridia</taxon>
        <taxon>Peptostreptococcales</taxon>
        <taxon>Anaerovoracaceae</taxon>
        <taxon>Zhenpiania</taxon>
    </lineage>
</organism>
<dbReference type="AlphaFoldDB" id="A0A923SUM0"/>
<sequence length="254" mass="29555">MKIEDRLKGYRILEEPTAREEKIMETVRASQNAFFEREQEQQLSRWEFLWIQMKFIRKKWWALQALLLAGFWCVLQFNAGAEDSEVQRQILGIAATLFTILIIPEFWKNRSSRSMEIEEASFFSLRQVYAARMVLFAMADVLFISLFLGAASMSAEISFLEGLVQFLLPVSITACICFRILCSKRAFGEGAAMVFCLLWNGAWSAIILNQIVYQAIRVPVWMGLLGISIFYLFLCARRLLSRENNDWEEEPIWN</sequence>
<keyword evidence="3" id="KW-1185">Reference proteome</keyword>
<feature type="transmembrane region" description="Helical" evidence="1">
    <location>
        <begin position="89"/>
        <end position="107"/>
    </location>
</feature>
<proteinExistence type="predicted"/>
<gene>
    <name evidence="2" type="ORF">H9L42_01525</name>
</gene>
<keyword evidence="1" id="KW-0472">Membrane</keyword>
<keyword evidence="1" id="KW-0812">Transmembrane</keyword>
<feature type="transmembrane region" description="Helical" evidence="1">
    <location>
        <begin position="218"/>
        <end position="236"/>
    </location>
</feature>
<comment type="caution">
    <text evidence="2">The sequence shown here is derived from an EMBL/GenBank/DDBJ whole genome shotgun (WGS) entry which is preliminary data.</text>
</comment>
<reference evidence="2" key="1">
    <citation type="submission" date="2020-08" db="EMBL/GenBank/DDBJ databases">
        <title>Genome public.</title>
        <authorList>
            <person name="Liu C."/>
            <person name="Sun Q."/>
        </authorList>
    </citation>
    <scope>NUCLEOTIDE SEQUENCE</scope>
    <source>
        <strain evidence="2">BX12</strain>
    </source>
</reference>
<evidence type="ECO:0000256" key="1">
    <source>
        <dbReference type="SAM" id="Phobius"/>
    </source>
</evidence>
<dbReference type="EMBL" id="JACRYT010000001">
    <property type="protein sequence ID" value="MBC6678508.1"/>
    <property type="molecule type" value="Genomic_DNA"/>
</dbReference>
<name>A0A923SUM0_9FIRM</name>
<evidence type="ECO:0000313" key="2">
    <source>
        <dbReference type="EMBL" id="MBC6678508.1"/>
    </source>
</evidence>
<keyword evidence="1" id="KW-1133">Transmembrane helix</keyword>